<dbReference type="Gene3D" id="3.30.310.70">
    <property type="entry name" value="TT1751-like domain"/>
    <property type="match status" value="1"/>
</dbReference>
<dbReference type="InterPro" id="IPR035923">
    <property type="entry name" value="TT1751-like_sf"/>
</dbReference>
<keyword evidence="3" id="KW-1185">Reference proteome</keyword>
<feature type="domain" description="DUF302" evidence="1">
    <location>
        <begin position="35"/>
        <end position="100"/>
    </location>
</feature>
<accession>A0A975PWU7</accession>
<protein>
    <submittedName>
        <fullName evidence="2">DUF302 domain-containing protein</fullName>
    </submittedName>
</protein>
<dbReference type="SUPFAM" id="SSF103247">
    <property type="entry name" value="TT1751-like"/>
    <property type="match status" value="1"/>
</dbReference>
<reference evidence="2" key="1">
    <citation type="submission" date="2019-12" db="EMBL/GenBank/DDBJ databases">
        <title>Mycobacterium spongiae sp. nov.</title>
        <authorList>
            <person name="Stinear T."/>
        </authorList>
    </citation>
    <scope>NUCLEOTIDE SEQUENCE</scope>
    <source>
        <strain evidence="2">FSD4b-SM</strain>
    </source>
</reference>
<dbReference type="CDD" id="cd14797">
    <property type="entry name" value="DUF302"/>
    <property type="match status" value="1"/>
</dbReference>
<dbReference type="EMBL" id="CP046600">
    <property type="protein sequence ID" value="QUR67540.1"/>
    <property type="molecule type" value="Genomic_DNA"/>
</dbReference>
<evidence type="ECO:0000313" key="3">
    <source>
        <dbReference type="Proteomes" id="UP000682202"/>
    </source>
</evidence>
<dbReference type="InterPro" id="IPR005180">
    <property type="entry name" value="DUF302"/>
</dbReference>
<organism evidence="2 3">
    <name type="scientific">Mycobacterium spongiae</name>
    <dbReference type="NCBI Taxonomy" id="886343"/>
    <lineage>
        <taxon>Bacteria</taxon>
        <taxon>Bacillati</taxon>
        <taxon>Actinomycetota</taxon>
        <taxon>Actinomycetes</taxon>
        <taxon>Mycobacteriales</taxon>
        <taxon>Mycobacteriaceae</taxon>
        <taxon>Mycobacterium</taxon>
    </lineage>
</organism>
<name>A0A975PWU7_9MYCO</name>
<proteinExistence type="predicted"/>
<dbReference type="Pfam" id="PF03625">
    <property type="entry name" value="DUF302"/>
    <property type="match status" value="1"/>
</dbReference>
<dbReference type="KEGG" id="mspg:F6B93_10930"/>
<evidence type="ECO:0000313" key="2">
    <source>
        <dbReference type="EMBL" id="QUR67540.1"/>
    </source>
</evidence>
<dbReference type="PANTHER" id="PTHR38342:SF1">
    <property type="entry name" value="SLR5037 PROTEIN"/>
    <property type="match status" value="1"/>
</dbReference>
<sequence>MDIALSTTLHTTFEDAVTRTREALAEQGFGVLTEIDVKATLKAKLGEDIEDYLILGACNPPLAHRAVDVNRQIGLLLPCNVVVRADPQRADAVLVEAMNPQLLVQVTEEAKLVPIAEEVSARLRTAVESLEGSHTPAVEQLHG</sequence>
<dbReference type="PIRSF" id="PIRSF021774">
    <property type="entry name" value="UCP021774"/>
    <property type="match status" value="1"/>
</dbReference>
<dbReference type="RefSeq" id="WP_211699116.1">
    <property type="nucleotide sequence ID" value="NZ_CP046600.1"/>
</dbReference>
<dbReference type="Proteomes" id="UP000682202">
    <property type="component" value="Chromosome"/>
</dbReference>
<dbReference type="InterPro" id="IPR016796">
    <property type="entry name" value="UCP021774"/>
</dbReference>
<evidence type="ECO:0000259" key="1">
    <source>
        <dbReference type="Pfam" id="PF03625"/>
    </source>
</evidence>
<dbReference type="PANTHER" id="PTHR38342">
    <property type="entry name" value="SLR5037 PROTEIN"/>
    <property type="match status" value="1"/>
</dbReference>
<dbReference type="AlphaFoldDB" id="A0A975PWU7"/>
<gene>
    <name evidence="2" type="ORF">F6B93_10930</name>
</gene>